<sequence length="327" mass="36400">MTKPRPLFDLFGSYVEIDGWVIIDLNRETGSIHQYEDCELSAESFLVEVNTLPFLPPLRMPFPSMASAKELRGREVALDEEDNGSTEEREADDDMKETTEYEKVNIVTTQEGIRSRSNSDVEPLSPRQKLEQRWSEIKRVLTASPDDDEVDDDPTPKHNLDTESASESPENREFRPDDSPQREGSESPHTDPDFVQSSSDGTYAEWFLASETVGLSIRDSLSVAESVGNKSVSGGCDGEVEGAGGNTNESEHIVEAENPRQNQHCEMPEVAANDADVDGKVENTNSQQHSHDQVQQRKERRNIGLAASATAVVVAAIWMLERKYDLS</sequence>
<dbReference type="EMBL" id="KZ613938">
    <property type="protein sequence ID" value="PMD46972.1"/>
    <property type="molecule type" value="Genomic_DNA"/>
</dbReference>
<dbReference type="Proteomes" id="UP000235786">
    <property type="component" value="Unassembled WGS sequence"/>
</dbReference>
<feature type="compositionally biased region" description="Basic and acidic residues" evidence="1">
    <location>
        <begin position="128"/>
        <end position="139"/>
    </location>
</feature>
<name>A0A2J6S883_HYAVF</name>
<keyword evidence="3" id="KW-1185">Reference proteome</keyword>
<evidence type="ECO:0000313" key="3">
    <source>
        <dbReference type="Proteomes" id="UP000235786"/>
    </source>
</evidence>
<feature type="compositionally biased region" description="Acidic residues" evidence="1">
    <location>
        <begin position="78"/>
        <end position="95"/>
    </location>
</feature>
<organism evidence="2 3">
    <name type="scientific">Hyaloscypha variabilis (strain UAMH 11265 / GT02V1 / F)</name>
    <name type="common">Meliniomyces variabilis</name>
    <dbReference type="NCBI Taxonomy" id="1149755"/>
    <lineage>
        <taxon>Eukaryota</taxon>
        <taxon>Fungi</taxon>
        <taxon>Dikarya</taxon>
        <taxon>Ascomycota</taxon>
        <taxon>Pezizomycotina</taxon>
        <taxon>Leotiomycetes</taxon>
        <taxon>Helotiales</taxon>
        <taxon>Hyaloscyphaceae</taxon>
        <taxon>Hyaloscypha</taxon>
        <taxon>Hyaloscypha variabilis</taxon>
    </lineage>
</organism>
<feature type="region of interest" description="Disordered" evidence="1">
    <location>
        <begin position="280"/>
        <end position="300"/>
    </location>
</feature>
<reference evidence="2 3" key="1">
    <citation type="submission" date="2016-04" db="EMBL/GenBank/DDBJ databases">
        <title>A degradative enzymes factory behind the ericoid mycorrhizal symbiosis.</title>
        <authorList>
            <consortium name="DOE Joint Genome Institute"/>
            <person name="Martino E."/>
            <person name="Morin E."/>
            <person name="Grelet G."/>
            <person name="Kuo A."/>
            <person name="Kohler A."/>
            <person name="Daghino S."/>
            <person name="Barry K."/>
            <person name="Choi C."/>
            <person name="Cichocki N."/>
            <person name="Clum A."/>
            <person name="Copeland A."/>
            <person name="Hainaut M."/>
            <person name="Haridas S."/>
            <person name="Labutti K."/>
            <person name="Lindquist E."/>
            <person name="Lipzen A."/>
            <person name="Khouja H.-R."/>
            <person name="Murat C."/>
            <person name="Ohm R."/>
            <person name="Olson A."/>
            <person name="Spatafora J."/>
            <person name="Veneault-Fourrey C."/>
            <person name="Henrissat B."/>
            <person name="Grigoriev I."/>
            <person name="Martin F."/>
            <person name="Perotto S."/>
        </authorList>
    </citation>
    <scope>NUCLEOTIDE SEQUENCE [LARGE SCALE GENOMIC DNA]</scope>
    <source>
        <strain evidence="2 3">F</strain>
    </source>
</reference>
<feature type="compositionally biased region" description="Basic and acidic residues" evidence="1">
    <location>
        <begin position="169"/>
        <end position="192"/>
    </location>
</feature>
<protein>
    <submittedName>
        <fullName evidence="2">Uncharacterized protein</fullName>
    </submittedName>
</protein>
<dbReference type="AlphaFoldDB" id="A0A2J6S883"/>
<evidence type="ECO:0000256" key="1">
    <source>
        <dbReference type="SAM" id="MobiDB-lite"/>
    </source>
</evidence>
<feature type="region of interest" description="Disordered" evidence="1">
    <location>
        <begin position="73"/>
        <end position="198"/>
    </location>
</feature>
<accession>A0A2J6S883</accession>
<feature type="region of interest" description="Disordered" evidence="1">
    <location>
        <begin position="223"/>
        <end position="261"/>
    </location>
</feature>
<proteinExistence type="predicted"/>
<feature type="compositionally biased region" description="Gly residues" evidence="1">
    <location>
        <begin position="235"/>
        <end position="245"/>
    </location>
</feature>
<dbReference type="OrthoDB" id="3550410at2759"/>
<gene>
    <name evidence="2" type="ORF">L207DRAFT_575776</name>
</gene>
<evidence type="ECO:0000313" key="2">
    <source>
        <dbReference type="EMBL" id="PMD46972.1"/>
    </source>
</evidence>
<feature type="compositionally biased region" description="Basic and acidic residues" evidence="1">
    <location>
        <begin position="249"/>
        <end position="258"/>
    </location>
</feature>